<evidence type="ECO:0000259" key="4">
    <source>
        <dbReference type="Pfam" id="PF06441"/>
    </source>
</evidence>
<dbReference type="Pfam" id="PF06441">
    <property type="entry name" value="EHN"/>
    <property type="match status" value="1"/>
</dbReference>
<accession>A0ABN3N7U2</accession>
<evidence type="ECO:0000256" key="3">
    <source>
        <dbReference type="ARBA" id="ARBA00022801"/>
    </source>
</evidence>
<dbReference type="PRINTS" id="PR00412">
    <property type="entry name" value="EPOXHYDRLASE"/>
</dbReference>
<organism evidence="5 6">
    <name type="scientific">Streptomyces longisporus</name>
    <dbReference type="NCBI Taxonomy" id="1948"/>
    <lineage>
        <taxon>Bacteria</taxon>
        <taxon>Bacillati</taxon>
        <taxon>Actinomycetota</taxon>
        <taxon>Actinomycetes</taxon>
        <taxon>Kitasatosporales</taxon>
        <taxon>Streptomycetaceae</taxon>
        <taxon>Streptomyces</taxon>
    </lineage>
</organism>
<keyword evidence="2" id="KW-0058">Aromatic hydrocarbons catabolism</keyword>
<evidence type="ECO:0000256" key="2">
    <source>
        <dbReference type="ARBA" id="ARBA00022797"/>
    </source>
</evidence>
<dbReference type="InterPro" id="IPR029058">
    <property type="entry name" value="AB_hydrolase_fold"/>
</dbReference>
<feature type="domain" description="Epoxide hydrolase N-terminal" evidence="4">
    <location>
        <begin position="36"/>
        <end position="140"/>
    </location>
</feature>
<keyword evidence="6" id="KW-1185">Reference proteome</keyword>
<evidence type="ECO:0000313" key="5">
    <source>
        <dbReference type="EMBL" id="GAA2515885.1"/>
    </source>
</evidence>
<reference evidence="6" key="1">
    <citation type="journal article" date="2019" name="Int. J. Syst. Evol. Microbiol.">
        <title>The Global Catalogue of Microorganisms (GCM) 10K type strain sequencing project: providing services to taxonomists for standard genome sequencing and annotation.</title>
        <authorList>
            <consortium name="The Broad Institute Genomics Platform"/>
            <consortium name="The Broad Institute Genome Sequencing Center for Infectious Disease"/>
            <person name="Wu L."/>
            <person name="Ma J."/>
        </authorList>
    </citation>
    <scope>NUCLEOTIDE SEQUENCE [LARGE SCALE GENOMIC DNA]</scope>
    <source>
        <strain evidence="6">JCM 4395</strain>
    </source>
</reference>
<dbReference type="PANTHER" id="PTHR21661">
    <property type="entry name" value="EPOXIDE HYDROLASE 1-RELATED"/>
    <property type="match status" value="1"/>
</dbReference>
<dbReference type="EMBL" id="BAAASG010000023">
    <property type="protein sequence ID" value="GAA2515885.1"/>
    <property type="molecule type" value="Genomic_DNA"/>
</dbReference>
<evidence type="ECO:0000256" key="1">
    <source>
        <dbReference type="ARBA" id="ARBA00010088"/>
    </source>
</evidence>
<dbReference type="PANTHER" id="PTHR21661:SF35">
    <property type="entry name" value="EPOXIDE HYDROLASE"/>
    <property type="match status" value="1"/>
</dbReference>
<comment type="caution">
    <text evidence="5">The sequence shown here is derived from an EMBL/GenBank/DDBJ whole genome shotgun (WGS) entry which is preliminary data.</text>
</comment>
<dbReference type="SUPFAM" id="SSF53474">
    <property type="entry name" value="alpha/beta-Hydrolases"/>
    <property type="match status" value="1"/>
</dbReference>
<dbReference type="GO" id="GO:0016787">
    <property type="term" value="F:hydrolase activity"/>
    <property type="evidence" value="ECO:0007669"/>
    <property type="project" value="UniProtKB-KW"/>
</dbReference>
<dbReference type="InterPro" id="IPR010497">
    <property type="entry name" value="Epoxide_hydro_N"/>
</dbReference>
<dbReference type="PIRSF" id="PIRSF001112">
    <property type="entry name" value="Epoxide_hydrolase"/>
    <property type="match status" value="1"/>
</dbReference>
<sequence length="415" mass="44929">MSAPFESMGEATGAVCVDGVCAVPRPDATPAGPEIVPFRVEITDDQVADLRDRLARTRWPDAETVDDWSQGVPLSYLREVCGYWQHDYDMQRVARRLNAVTQFVTTIDGLDIHFIHVRSPHANAVPLVLTHGWPTSVLDFVDLVGPLTDPVAHGADAADAFHVVIPSLPGYGFGSKPTGTGWGVERIADAWAELMTRLGYDRFVALGGDWGAAVSTQLAVRHGDRIAGVTLNFALPPRGDTGQPTADELAELERFGRLGAQGTGYAVQQSTRPQTLGYGLADSPAAQCAWIIEKFSAWSDADGGNPEAAFSRDVLLDNVMVYWLNATAVSSARLYWESFGTTFGAAAQDVAITAPTAYTAYPSDVYAPSERLARIRFANLRHYARAPRGGHMPSLEVPDLFLADVRAGVRAFELR</sequence>
<protein>
    <submittedName>
        <fullName evidence="5">Epoxide hydrolase</fullName>
    </submittedName>
</protein>
<gene>
    <name evidence="5" type="ORF">GCM10010276_75930</name>
</gene>
<keyword evidence="3 5" id="KW-0378">Hydrolase</keyword>
<name>A0ABN3N7U2_STRLO</name>
<dbReference type="Gene3D" id="3.40.50.1820">
    <property type="entry name" value="alpha/beta hydrolase"/>
    <property type="match status" value="1"/>
</dbReference>
<dbReference type="InterPro" id="IPR000639">
    <property type="entry name" value="Epox_hydrolase-like"/>
</dbReference>
<dbReference type="InterPro" id="IPR016292">
    <property type="entry name" value="Epoxide_hydrolase"/>
</dbReference>
<dbReference type="Proteomes" id="UP001501777">
    <property type="component" value="Unassembled WGS sequence"/>
</dbReference>
<evidence type="ECO:0000313" key="6">
    <source>
        <dbReference type="Proteomes" id="UP001501777"/>
    </source>
</evidence>
<comment type="similarity">
    <text evidence="1">Belongs to the peptidase S33 family.</text>
</comment>
<dbReference type="RefSeq" id="WP_344405554.1">
    <property type="nucleotide sequence ID" value="NZ_BAAASG010000023.1"/>
</dbReference>
<proteinExistence type="inferred from homology"/>